<evidence type="ECO:0000313" key="8">
    <source>
        <dbReference type="EMBL" id="RRD49541.1"/>
    </source>
</evidence>
<feature type="transmembrane region" description="Helical" evidence="6">
    <location>
        <begin position="49"/>
        <end position="71"/>
    </location>
</feature>
<evidence type="ECO:0000313" key="9">
    <source>
        <dbReference type="Proteomes" id="UP000280935"/>
    </source>
</evidence>
<dbReference type="Proteomes" id="UP000280935">
    <property type="component" value="Unassembled WGS sequence"/>
</dbReference>
<dbReference type="InterPro" id="IPR010432">
    <property type="entry name" value="RDD"/>
</dbReference>
<feature type="region of interest" description="Disordered" evidence="5">
    <location>
        <begin position="166"/>
        <end position="296"/>
    </location>
</feature>
<feature type="compositionally biased region" description="Basic and acidic residues" evidence="5">
    <location>
        <begin position="280"/>
        <end position="292"/>
    </location>
</feature>
<dbReference type="SUPFAM" id="SSF49879">
    <property type="entry name" value="SMAD/FHA domain"/>
    <property type="match status" value="1"/>
</dbReference>
<evidence type="ECO:0000256" key="6">
    <source>
        <dbReference type="SAM" id="Phobius"/>
    </source>
</evidence>
<accession>A0A3P1WTP4</accession>
<feature type="compositionally biased region" description="Polar residues" evidence="5">
    <location>
        <begin position="253"/>
        <end position="264"/>
    </location>
</feature>
<dbReference type="RefSeq" id="WP_125227947.1">
    <property type="nucleotide sequence ID" value="NZ_RQYT01000015.1"/>
</dbReference>
<dbReference type="EMBL" id="RQYT01000015">
    <property type="protein sequence ID" value="RRD49541.1"/>
    <property type="molecule type" value="Genomic_DNA"/>
</dbReference>
<comment type="caution">
    <text evidence="8">The sequence shown here is derived from an EMBL/GenBank/DDBJ whole genome shotgun (WGS) entry which is preliminary data.</text>
</comment>
<dbReference type="CDD" id="cd00060">
    <property type="entry name" value="FHA"/>
    <property type="match status" value="1"/>
</dbReference>
<keyword evidence="2 6" id="KW-0812">Transmembrane</keyword>
<evidence type="ECO:0000256" key="3">
    <source>
        <dbReference type="ARBA" id="ARBA00022989"/>
    </source>
</evidence>
<reference evidence="8 9" key="1">
    <citation type="submission" date="2018-11" db="EMBL/GenBank/DDBJ databases">
        <title>Genomes From Bacteria Associated with the Canine Oral Cavity: a Test Case for Automated Genome-Based Taxonomic Assignment.</title>
        <authorList>
            <person name="Coil D.A."/>
            <person name="Jospin G."/>
            <person name="Darling A.E."/>
            <person name="Wallis C."/>
            <person name="Davis I.J."/>
            <person name="Harris S."/>
            <person name="Eisen J.A."/>
            <person name="Holcombe L.J."/>
            <person name="O'Flynn C."/>
        </authorList>
    </citation>
    <scope>NUCLEOTIDE SEQUENCE [LARGE SCALE GENOMIC DNA]</scope>
    <source>
        <strain evidence="8 9">OH2822_COT-296</strain>
    </source>
</reference>
<gene>
    <name evidence="8" type="ORF">EII35_08055</name>
</gene>
<feature type="transmembrane region" description="Helical" evidence="6">
    <location>
        <begin position="20"/>
        <end position="42"/>
    </location>
</feature>
<dbReference type="OrthoDB" id="3254248at2"/>
<organism evidence="8 9">
    <name type="scientific">Arachnia propionica</name>
    <dbReference type="NCBI Taxonomy" id="1750"/>
    <lineage>
        <taxon>Bacteria</taxon>
        <taxon>Bacillati</taxon>
        <taxon>Actinomycetota</taxon>
        <taxon>Actinomycetes</taxon>
        <taxon>Propionibacteriales</taxon>
        <taxon>Propionibacteriaceae</taxon>
        <taxon>Arachnia</taxon>
    </lineage>
</organism>
<dbReference type="InterPro" id="IPR008984">
    <property type="entry name" value="SMAD_FHA_dom_sf"/>
</dbReference>
<evidence type="ECO:0000256" key="5">
    <source>
        <dbReference type="SAM" id="MobiDB-lite"/>
    </source>
</evidence>
<evidence type="ECO:0000256" key="2">
    <source>
        <dbReference type="ARBA" id="ARBA00022692"/>
    </source>
</evidence>
<proteinExistence type="predicted"/>
<dbReference type="AlphaFoldDB" id="A0A3P1WTP4"/>
<dbReference type="Gene3D" id="2.60.200.20">
    <property type="match status" value="1"/>
</dbReference>
<evidence type="ECO:0000256" key="1">
    <source>
        <dbReference type="ARBA" id="ARBA00004141"/>
    </source>
</evidence>
<feature type="compositionally biased region" description="Pro residues" evidence="5">
    <location>
        <begin position="179"/>
        <end position="198"/>
    </location>
</feature>
<evidence type="ECO:0000256" key="4">
    <source>
        <dbReference type="ARBA" id="ARBA00023136"/>
    </source>
</evidence>
<feature type="domain" description="RDD" evidence="7">
    <location>
        <begin position="17"/>
        <end position="135"/>
    </location>
</feature>
<name>A0A3P1WTP4_9ACTN</name>
<keyword evidence="3 6" id="KW-1133">Transmembrane helix</keyword>
<feature type="compositionally biased region" description="Polar residues" evidence="5">
    <location>
        <begin position="232"/>
        <end position="244"/>
    </location>
</feature>
<keyword evidence="4 6" id="KW-0472">Membrane</keyword>
<dbReference type="Pfam" id="PF06271">
    <property type="entry name" value="RDD"/>
    <property type="match status" value="1"/>
</dbReference>
<comment type="subcellular location">
    <subcellularLocation>
        <location evidence="1">Membrane</location>
        <topology evidence="1">Multi-pass membrane protein</topology>
    </subcellularLocation>
</comment>
<evidence type="ECO:0000259" key="7">
    <source>
        <dbReference type="Pfam" id="PF06271"/>
    </source>
</evidence>
<protein>
    <submittedName>
        <fullName evidence="8">FHA domain-containing protein</fullName>
    </submittedName>
</protein>
<sequence length="421" mass="44343">MRRQLGDFVAVVLDVPPRAVAHLIQWVPMALLLGAGFLAVFVRGGFLGTVLPILLAGVGLALLGWSAWLMVSRSETLGSRVKGFTYVTETTAHPASTTLLLKMLAETGIGLVTCGLGTIAYPVTHRDGQHWLDRVFRIVPVKRDSVESVPVTPPPLQQFQAAMMPAPSPVRPQTSPGTASPPPPPTPPAAPTPEPPPVEQAAPAWTPPVAEGARPFPPCPKSAVPVAPVTPGTGSPASASQPDGTPSVRPFAPSTTVSGSNPWATSPAAPVFPPVGFTSPEREESGGLEDTRIIPGGRVVSDETVIDPNPLVPRPDPVLVLDDGQRITVDGPLVLGRNPVAPTIYAGARAVQLVDPTMRLSKTHLVVLAEVDGVRIIDIGATNGVFLESDGEKSRLIVREPHRLLPHHLIHFGGRTLRLVQ</sequence>